<organism evidence="1">
    <name type="scientific">marine metagenome</name>
    <dbReference type="NCBI Taxonomy" id="408172"/>
    <lineage>
        <taxon>unclassified sequences</taxon>
        <taxon>metagenomes</taxon>
        <taxon>ecological metagenomes</taxon>
    </lineage>
</organism>
<reference evidence="1" key="1">
    <citation type="submission" date="2018-05" db="EMBL/GenBank/DDBJ databases">
        <authorList>
            <person name="Lanie J.A."/>
            <person name="Ng W.-L."/>
            <person name="Kazmierczak K.M."/>
            <person name="Andrzejewski T.M."/>
            <person name="Davidsen T.M."/>
            <person name="Wayne K.J."/>
            <person name="Tettelin H."/>
            <person name="Glass J.I."/>
            <person name="Rusch D."/>
            <person name="Podicherti R."/>
            <person name="Tsui H.-C.T."/>
            <person name="Winkler M.E."/>
        </authorList>
    </citation>
    <scope>NUCLEOTIDE SEQUENCE</scope>
</reference>
<proteinExistence type="predicted"/>
<feature type="non-terminal residue" evidence="1">
    <location>
        <position position="1"/>
    </location>
</feature>
<evidence type="ECO:0000313" key="1">
    <source>
        <dbReference type="EMBL" id="SVA32530.1"/>
    </source>
</evidence>
<gene>
    <name evidence="1" type="ORF">METZ01_LOCUS85384</name>
</gene>
<dbReference type="AlphaFoldDB" id="A0A381UWM5"/>
<sequence length="65" mass="7184">IEYTFTMEDPEVFSQPWTVSAPMTTDHASRGVTSGQLWEYACHEGNYAMINTLSGARALEAVASR</sequence>
<name>A0A381UWM5_9ZZZZ</name>
<dbReference type="EMBL" id="UINC01007297">
    <property type="protein sequence ID" value="SVA32530.1"/>
    <property type="molecule type" value="Genomic_DNA"/>
</dbReference>
<accession>A0A381UWM5</accession>
<protein>
    <submittedName>
        <fullName evidence="1">Uncharacterized protein</fullName>
    </submittedName>
</protein>